<gene>
    <name evidence="2" type="ORF">COCSUDRAFT_60871</name>
</gene>
<evidence type="ECO:0000313" key="2">
    <source>
        <dbReference type="EMBL" id="EIE25860.1"/>
    </source>
</evidence>
<reference evidence="2 3" key="1">
    <citation type="journal article" date="2012" name="Genome Biol.">
        <title>The genome of the polar eukaryotic microalga coccomyxa subellipsoidea reveals traits of cold adaptation.</title>
        <authorList>
            <person name="Blanc G."/>
            <person name="Agarkova I."/>
            <person name="Grimwood J."/>
            <person name="Kuo A."/>
            <person name="Brueggeman A."/>
            <person name="Dunigan D."/>
            <person name="Gurnon J."/>
            <person name="Ladunga I."/>
            <person name="Lindquist E."/>
            <person name="Lucas S."/>
            <person name="Pangilinan J."/>
            <person name="Proschold T."/>
            <person name="Salamov A."/>
            <person name="Schmutz J."/>
            <person name="Weeks D."/>
            <person name="Yamada T."/>
            <person name="Claverie J.M."/>
            <person name="Grigoriev I."/>
            <person name="Van Etten J."/>
            <person name="Lomsadze A."/>
            <person name="Borodovsky M."/>
        </authorList>
    </citation>
    <scope>NUCLEOTIDE SEQUENCE [LARGE SCALE GENOMIC DNA]</scope>
    <source>
        <strain evidence="2 3">C-169</strain>
    </source>
</reference>
<keyword evidence="3" id="KW-1185">Reference proteome</keyword>
<evidence type="ECO:0000313" key="3">
    <source>
        <dbReference type="Proteomes" id="UP000007264"/>
    </source>
</evidence>
<dbReference type="RefSeq" id="XP_005650404.1">
    <property type="nucleotide sequence ID" value="XM_005650347.1"/>
</dbReference>
<evidence type="ECO:0000256" key="1">
    <source>
        <dbReference type="SAM" id="MobiDB-lite"/>
    </source>
</evidence>
<dbReference type="AlphaFoldDB" id="I0Z5E1"/>
<dbReference type="Proteomes" id="UP000007264">
    <property type="component" value="Unassembled WGS sequence"/>
</dbReference>
<dbReference type="KEGG" id="csl:COCSUDRAFT_60871"/>
<comment type="caution">
    <text evidence="2">The sequence shown here is derived from an EMBL/GenBank/DDBJ whole genome shotgun (WGS) entry which is preliminary data.</text>
</comment>
<feature type="region of interest" description="Disordered" evidence="1">
    <location>
        <begin position="15"/>
        <end position="55"/>
    </location>
</feature>
<dbReference type="EMBL" id="AGSI01000003">
    <property type="protein sequence ID" value="EIE25860.1"/>
    <property type="molecule type" value="Genomic_DNA"/>
</dbReference>
<name>I0Z5E1_COCSC</name>
<proteinExistence type="predicted"/>
<sequence length="55" mass="5686">MSAERAFLVRSANRAAADAGLRPPPFPPLGAPLPGNRVGGTVRTNPAVLPHNELS</sequence>
<accession>I0Z5E1</accession>
<feature type="compositionally biased region" description="Pro residues" evidence="1">
    <location>
        <begin position="22"/>
        <end position="31"/>
    </location>
</feature>
<protein>
    <submittedName>
        <fullName evidence="2">Uncharacterized protein</fullName>
    </submittedName>
</protein>
<organism evidence="2 3">
    <name type="scientific">Coccomyxa subellipsoidea (strain C-169)</name>
    <name type="common">Green microalga</name>
    <dbReference type="NCBI Taxonomy" id="574566"/>
    <lineage>
        <taxon>Eukaryota</taxon>
        <taxon>Viridiplantae</taxon>
        <taxon>Chlorophyta</taxon>
        <taxon>core chlorophytes</taxon>
        <taxon>Trebouxiophyceae</taxon>
        <taxon>Trebouxiophyceae incertae sedis</taxon>
        <taxon>Coccomyxaceae</taxon>
        <taxon>Coccomyxa</taxon>
        <taxon>Coccomyxa subellipsoidea</taxon>
    </lineage>
</organism>
<dbReference type="GeneID" id="17043864"/>